<dbReference type="Gene3D" id="3.40.50.300">
    <property type="entry name" value="P-loop containing nucleotide triphosphate hydrolases"/>
    <property type="match status" value="1"/>
</dbReference>
<dbReference type="GO" id="GO:0006260">
    <property type="term" value="P:DNA replication"/>
    <property type="evidence" value="ECO:0007669"/>
    <property type="project" value="TreeGrafter"/>
</dbReference>
<dbReference type="SUPFAM" id="SSF52540">
    <property type="entry name" value="P-loop containing nucleoside triphosphate hydrolases"/>
    <property type="match status" value="1"/>
</dbReference>
<dbReference type="InterPro" id="IPR002611">
    <property type="entry name" value="IstB_ATP-bd"/>
</dbReference>
<evidence type="ECO:0000313" key="3">
    <source>
        <dbReference type="Proteomes" id="UP000705867"/>
    </source>
</evidence>
<organism evidence="2 3">
    <name type="scientific">Candidatus Nitrobium versatile</name>
    <dbReference type="NCBI Taxonomy" id="2884831"/>
    <lineage>
        <taxon>Bacteria</taxon>
        <taxon>Pseudomonadati</taxon>
        <taxon>Nitrospirota</taxon>
        <taxon>Nitrospiria</taxon>
        <taxon>Nitrospirales</taxon>
        <taxon>Nitrospiraceae</taxon>
        <taxon>Candidatus Nitrobium</taxon>
    </lineage>
</organism>
<gene>
    <name evidence="2" type="ORF">K8I29_19740</name>
</gene>
<dbReference type="InterPro" id="IPR027417">
    <property type="entry name" value="P-loop_NTPase"/>
</dbReference>
<proteinExistence type="predicted"/>
<feature type="domain" description="IstB-like ATP-binding" evidence="1">
    <location>
        <begin position="64"/>
        <end position="205"/>
    </location>
</feature>
<name>A0A953M3R8_9BACT</name>
<keyword evidence="2" id="KW-0547">Nucleotide-binding</keyword>
<dbReference type="AlphaFoldDB" id="A0A953M3R8"/>
<dbReference type="EMBL" id="JAIOIV010000151">
    <property type="protein sequence ID" value="MBZ0158437.1"/>
    <property type="molecule type" value="Genomic_DNA"/>
</dbReference>
<keyword evidence="2" id="KW-0067">ATP-binding</keyword>
<reference evidence="2" key="1">
    <citation type="journal article" date="2021" name="bioRxiv">
        <title>Unraveling nitrogen, sulfur and carbon metabolic pathways and microbial community transcriptional responses to substrate deprivation and toxicity stresses in a bioreactor mimicking anoxic brackish coastal sediment conditions.</title>
        <authorList>
            <person name="Martins P.D."/>
            <person name="Echeveste M.J."/>
            <person name="Arshad A."/>
            <person name="Kurth J."/>
            <person name="Ouboter H."/>
            <person name="Jetten M.S.M."/>
            <person name="Welte C.U."/>
        </authorList>
    </citation>
    <scope>NUCLEOTIDE SEQUENCE</scope>
    <source>
        <strain evidence="2">MAG_39</strain>
    </source>
</reference>
<protein>
    <submittedName>
        <fullName evidence="2">ATP-binding protein</fullName>
    </submittedName>
</protein>
<accession>A0A953M3R8</accession>
<reference evidence="2" key="2">
    <citation type="submission" date="2021-08" db="EMBL/GenBank/DDBJ databases">
        <authorList>
            <person name="Dalcin Martins P."/>
        </authorList>
    </citation>
    <scope>NUCLEOTIDE SEQUENCE</scope>
    <source>
        <strain evidence="2">MAG_39</strain>
    </source>
</reference>
<dbReference type="Pfam" id="PF01695">
    <property type="entry name" value="IstB_IS21"/>
    <property type="match status" value="1"/>
</dbReference>
<dbReference type="Proteomes" id="UP000705867">
    <property type="component" value="Unassembled WGS sequence"/>
</dbReference>
<dbReference type="PANTHER" id="PTHR30050:SF4">
    <property type="entry name" value="ATP-BINDING PROTEIN RV3427C IN INSERTION SEQUENCE-RELATED"/>
    <property type="match status" value="1"/>
</dbReference>
<dbReference type="PANTHER" id="PTHR30050">
    <property type="entry name" value="CHROMOSOMAL REPLICATION INITIATOR PROTEIN DNAA"/>
    <property type="match status" value="1"/>
</dbReference>
<dbReference type="GO" id="GO:0005524">
    <property type="term" value="F:ATP binding"/>
    <property type="evidence" value="ECO:0007669"/>
    <property type="project" value="UniProtKB-KW"/>
</dbReference>
<sequence length="206" mass="23711">MPRPTPDYPNAWGHCDCLIAEIRARRYEVLAKRANLGSMHNMKLEAYEPDHPIQRKALEAIAKEHRGYYLYGPWGVGKTHLMAGTVHRAIARRIPAVIISVPQLLDMIRKTGRDSNTDIEDMAAKIPYLCMDDIGKQKDTDWTEERLFMLIDERWKLYQTGKAHTSFTSQYPLELLAERLDGAIISRIRGMCKVLFIDGKDKREKA</sequence>
<comment type="caution">
    <text evidence="2">The sequence shown here is derived from an EMBL/GenBank/DDBJ whole genome shotgun (WGS) entry which is preliminary data.</text>
</comment>
<evidence type="ECO:0000259" key="1">
    <source>
        <dbReference type="Pfam" id="PF01695"/>
    </source>
</evidence>
<evidence type="ECO:0000313" key="2">
    <source>
        <dbReference type="EMBL" id="MBZ0158437.1"/>
    </source>
</evidence>